<name>A0A1I2DHE5_9BACT</name>
<feature type="signal peptide" evidence="1">
    <location>
        <begin position="1"/>
        <end position="19"/>
    </location>
</feature>
<dbReference type="RefSeq" id="WP_091541291.1">
    <property type="nucleotide sequence ID" value="NZ_FONY01000007.1"/>
</dbReference>
<dbReference type="OrthoDB" id="904361at2"/>
<sequence length="714" mass="82639">MKKLFFFFMLICLSNLSFSQIKSSFAFKEMVVRIDTSVYTWSENTINFQSAKHLYFQYEKSESIAEVELYPYHSQIIKKIYLLPSADYELLDSMVKIGDIAQKEEYYRFKVRFINLDQSNFLLFSFLIENEGDRGLHKENVQQIRLLPFTNIRAKLNIKDDELFIGEEKVYEIEVNKPQLIIANNTWTENEPINYKVSERNGKIFLHLFPNEEKDHLLRLSLSTNKASLENGKIGFSIPLIDNVFKVKQGRLAFLEVDKKDITLEDNLQTGIEIQIEHHHKLQMRRTYRIEKQEEAGGYLVGELFTKSKLSTNKVLAVLRLYALHRTTDGYLYLKEGDKALFITNFDIIPKMRIDKVSMMKEGGDWSGDLSAFAGENIEIRIEGESLNKANFRFDGLSEIRTDSVVKTERVQIFKLRIPLNIAKRRVVIYNNNQPTSYALTIREYQKPHEFNFIDIDFGDGAVELSKIHQPILYYKTVPSIVFSFHPELIDKDNRIFGKQIISIDIKITNANRQLIELTSIPRIVVCPADNSPRYAFYDKKDCNINDINLNNHISRKTHELEDWSRIELTIKHKTDEHGGSGFTHRIEIILAKHSNFDIDVSFPAGLLTKKIGDDNFGPLGGISIAAIAQFKFYRPNKIAQLRPYRIGVGALALDAFNLRDNNTNRDLSLVVIGSVYPTRRDAKLSFPLFLGFGYLIKQERWFYLLGPGIRVSL</sequence>
<dbReference type="Proteomes" id="UP000199513">
    <property type="component" value="Unassembled WGS sequence"/>
</dbReference>
<dbReference type="STRING" id="1003.SAMN04488541_100712"/>
<evidence type="ECO:0000313" key="3">
    <source>
        <dbReference type="Proteomes" id="UP000199513"/>
    </source>
</evidence>
<evidence type="ECO:0000256" key="1">
    <source>
        <dbReference type="SAM" id="SignalP"/>
    </source>
</evidence>
<evidence type="ECO:0000313" key="2">
    <source>
        <dbReference type="EMBL" id="SFE79643.1"/>
    </source>
</evidence>
<organism evidence="2 3">
    <name type="scientific">Thermoflexibacter ruber</name>
    <dbReference type="NCBI Taxonomy" id="1003"/>
    <lineage>
        <taxon>Bacteria</taxon>
        <taxon>Pseudomonadati</taxon>
        <taxon>Bacteroidota</taxon>
        <taxon>Cytophagia</taxon>
        <taxon>Cytophagales</taxon>
        <taxon>Thermoflexibacteraceae</taxon>
        <taxon>Thermoflexibacter</taxon>
    </lineage>
</organism>
<reference evidence="2 3" key="1">
    <citation type="submission" date="2016-10" db="EMBL/GenBank/DDBJ databases">
        <authorList>
            <person name="de Groot N.N."/>
        </authorList>
    </citation>
    <scope>NUCLEOTIDE SEQUENCE [LARGE SCALE GENOMIC DNA]</scope>
    <source>
        <strain>GEY</strain>
        <strain evidence="3">DSM 9560</strain>
    </source>
</reference>
<keyword evidence="3" id="KW-1185">Reference proteome</keyword>
<dbReference type="EMBL" id="FONY01000007">
    <property type="protein sequence ID" value="SFE79643.1"/>
    <property type="molecule type" value="Genomic_DNA"/>
</dbReference>
<gene>
    <name evidence="2" type="ORF">SAMN04488541_100712</name>
</gene>
<keyword evidence="1" id="KW-0732">Signal</keyword>
<protein>
    <submittedName>
        <fullName evidence="2">Uncharacterized protein</fullName>
    </submittedName>
</protein>
<feature type="chain" id="PRO_5011520966" evidence="1">
    <location>
        <begin position="20"/>
        <end position="714"/>
    </location>
</feature>
<dbReference type="AlphaFoldDB" id="A0A1I2DHE5"/>
<proteinExistence type="predicted"/>
<accession>A0A1I2DHE5</accession>